<feature type="transmembrane region" description="Helical" evidence="1">
    <location>
        <begin position="113"/>
        <end position="132"/>
    </location>
</feature>
<feature type="transmembrane region" description="Helical" evidence="1">
    <location>
        <begin position="141"/>
        <end position="158"/>
    </location>
</feature>
<feature type="transmembrane region" description="Helical" evidence="1">
    <location>
        <begin position="170"/>
        <end position="189"/>
    </location>
</feature>
<feature type="transmembrane region" description="Helical" evidence="1">
    <location>
        <begin position="201"/>
        <end position="224"/>
    </location>
</feature>
<keyword evidence="2" id="KW-0614">Plasmid</keyword>
<protein>
    <submittedName>
        <fullName evidence="2">Uncharacterized protein</fullName>
    </submittedName>
</protein>
<keyword evidence="1" id="KW-0472">Membrane</keyword>
<keyword evidence="3" id="KW-1185">Reference proteome</keyword>
<feature type="transmembrane region" description="Helical" evidence="1">
    <location>
        <begin position="88"/>
        <end position="107"/>
    </location>
</feature>
<accession>A0AAF1KSS3</accession>
<geneLocation type="plasmid" evidence="2 3">
    <name>pTi1078</name>
</geneLocation>
<reference evidence="3" key="2">
    <citation type="journal article" date="2023" name="MicrobiologyOpen">
        <title>Genomics of the tumorigenes clade of the family Rhizobiaceae and description of Rhizobium rhododendri sp. nov.</title>
        <authorList>
            <person name="Kuzmanovic N."/>
            <person name="diCenzo G.C."/>
            <person name="Bunk B."/>
            <person name="Sproeer C."/>
            <person name="Fruehling A."/>
            <person name="Neumann-Schaal M."/>
            <person name="Overmann J."/>
            <person name="Smalla K."/>
        </authorList>
    </citation>
    <scope>NUCLEOTIDE SEQUENCE [LARGE SCALE GENOMIC DNA]</scope>
    <source>
        <strain evidence="3">1078</strain>
        <plasmid evidence="3">pTi1078</plasmid>
    </source>
</reference>
<dbReference type="Proteomes" id="UP000249499">
    <property type="component" value="Plasmid pTi1078"/>
</dbReference>
<dbReference type="RefSeq" id="WP_111218253.1">
    <property type="nucleotide sequence ID" value="NZ_CP117257.1"/>
</dbReference>
<dbReference type="EMBL" id="CP117257">
    <property type="protein sequence ID" value="WFR98382.1"/>
    <property type="molecule type" value="Genomic_DNA"/>
</dbReference>
<gene>
    <name evidence="2" type="ORF">PR017_21920</name>
</gene>
<organism evidence="2 3">
    <name type="scientific">Rhizobium tumorigenes</name>
    <dbReference type="NCBI Taxonomy" id="2041385"/>
    <lineage>
        <taxon>Bacteria</taxon>
        <taxon>Pseudomonadati</taxon>
        <taxon>Pseudomonadota</taxon>
        <taxon>Alphaproteobacteria</taxon>
        <taxon>Hyphomicrobiales</taxon>
        <taxon>Rhizobiaceae</taxon>
        <taxon>Rhizobium/Agrobacterium group</taxon>
        <taxon>Rhizobium</taxon>
    </lineage>
</organism>
<dbReference type="KEGG" id="rtu:PR017_21920"/>
<evidence type="ECO:0000313" key="3">
    <source>
        <dbReference type="Proteomes" id="UP000249499"/>
    </source>
</evidence>
<proteinExistence type="predicted"/>
<reference evidence="2 3" key="1">
    <citation type="journal article" date="2018" name="Sci. Rep.">
        <title>Rhizobium tumorigenes sp. nov., a novel plant tumorigenic bacterium isolated from cane gall tumors on thornless blackberry.</title>
        <authorList>
            <person name="Kuzmanovi N."/>
            <person name="Smalla K."/>
            <person name="Gronow S."/>
            <person name="PuBawska J."/>
        </authorList>
    </citation>
    <scope>NUCLEOTIDE SEQUENCE [LARGE SCALE GENOMIC DNA]</scope>
    <source>
        <strain evidence="2 3">1078</strain>
    </source>
</reference>
<feature type="transmembrane region" description="Helical" evidence="1">
    <location>
        <begin position="45"/>
        <end position="68"/>
    </location>
</feature>
<evidence type="ECO:0000256" key="1">
    <source>
        <dbReference type="SAM" id="Phobius"/>
    </source>
</evidence>
<keyword evidence="1" id="KW-1133">Transmembrane helix</keyword>
<keyword evidence="1" id="KW-0812">Transmembrane</keyword>
<feature type="transmembrane region" description="Helical" evidence="1">
    <location>
        <begin position="236"/>
        <end position="255"/>
    </location>
</feature>
<dbReference type="AlphaFoldDB" id="A0AAF1KSS3"/>
<evidence type="ECO:0000313" key="2">
    <source>
        <dbReference type="EMBL" id="WFR98382.1"/>
    </source>
</evidence>
<sequence>MFNIRKFPDQLMTARFKAVTCFCAFAFSLFLTGLADIPGSVLRGYGFSAVQLTVLRTATVSVFFLALFSGRALLYGMPRITLSQSKTIIAFAVFGVVCANGGTTLSVSLAPDYVAIPVIFATSIATSLMMAIRRRDLVDRLDLGAAIFLVGLVALLIFDGAKSAGEFDPTVLWVPIVTGVAQGIAYHAVGGGEDIDPFTFYFLSFGIGGALMASGAASFGILDLATVGHINFPAEAWFYLAVLAGLNTVIPYLLMRASGARLAMSAKGSAGAAEPIGGVSSDAFQGSTPETTGLLIVTTIIAVVVWNQLRGRGSKGSSS</sequence>
<name>A0AAF1KSS3_9HYPH</name>